<dbReference type="PANTHER" id="PTHR21530">
    <property type="entry name" value="PHEROMONE SHUTDOWN PROTEIN"/>
    <property type="match status" value="1"/>
</dbReference>
<dbReference type="GeneID" id="104725714"/>
<dbReference type="InterPro" id="IPR046345">
    <property type="entry name" value="TraB_PrgY-like"/>
</dbReference>
<proteinExistence type="predicted"/>
<organism evidence="1 2">
    <name type="scientific">Camelina sativa</name>
    <name type="common">False flax</name>
    <name type="synonym">Myagrum sativum</name>
    <dbReference type="NCBI Taxonomy" id="90675"/>
    <lineage>
        <taxon>Eukaryota</taxon>
        <taxon>Viridiplantae</taxon>
        <taxon>Streptophyta</taxon>
        <taxon>Embryophyta</taxon>
        <taxon>Tracheophyta</taxon>
        <taxon>Spermatophyta</taxon>
        <taxon>Magnoliopsida</taxon>
        <taxon>eudicotyledons</taxon>
        <taxon>Gunneridae</taxon>
        <taxon>Pentapetalae</taxon>
        <taxon>rosids</taxon>
        <taxon>malvids</taxon>
        <taxon>Brassicales</taxon>
        <taxon>Brassicaceae</taxon>
        <taxon>Camelineae</taxon>
        <taxon>Camelina</taxon>
    </lineage>
</organism>
<reference evidence="1" key="1">
    <citation type="journal article" date="2014" name="Nat. Commun.">
        <title>The emerging biofuel crop Camelina sativa retains a highly undifferentiated hexaploid genome structure.</title>
        <authorList>
            <person name="Kagale S."/>
            <person name="Koh C."/>
            <person name="Nixon J."/>
            <person name="Bollina V."/>
            <person name="Clarke W.E."/>
            <person name="Tuteja R."/>
            <person name="Spillane C."/>
            <person name="Robinson S.J."/>
            <person name="Links M.G."/>
            <person name="Clarke C."/>
            <person name="Higgins E.E."/>
            <person name="Huebert T."/>
            <person name="Sharpe A.G."/>
            <person name="Parkin I.A."/>
        </authorList>
    </citation>
    <scope>NUCLEOTIDE SEQUENCE [LARGE SCALE GENOMIC DNA]</scope>
    <source>
        <strain evidence="1">cv. DH55</strain>
    </source>
</reference>
<sequence>MFQSFHNTRFVEIKKDLDFVHHLILSDSLGVHQHPMKLLPSPVTFPFFTPLNSKPFFIKPTKLSLSVSVSVQTPPPDFDFRNEIASDSRAAIAKTSPELLDLADNGTLVLVQKQSFGPVPSWRKEFVEPEAIWLVGTSHISSESASVVERVVRTLKPDNVAVELCRSRAGIMYTSSVGGEADKDLKSGVLSLTGTGFLGAVCRSLDLGGQTALALRLLLAVFSSKLSSVADRPFGDEFRAARKASEEVGAQLVLGDRPIEITLERAWNSLKWGEKYNLVMAVTRAITSSSSISAAELKVFALFSPTRV</sequence>
<name>A0ABM1QM55_CAMSA</name>
<accession>A0ABM1QM55</accession>
<dbReference type="Proteomes" id="UP000694864">
    <property type="component" value="Chromosome 11"/>
</dbReference>
<keyword evidence="1" id="KW-1185">Reference proteome</keyword>
<gene>
    <name evidence="2" type="primary">LOC104725714</name>
</gene>
<dbReference type="CDD" id="cd14726">
    <property type="entry name" value="TraB_PrgY-like"/>
    <property type="match status" value="1"/>
</dbReference>
<evidence type="ECO:0000313" key="1">
    <source>
        <dbReference type="Proteomes" id="UP000694864"/>
    </source>
</evidence>
<reference evidence="2" key="2">
    <citation type="submission" date="2025-08" db="UniProtKB">
        <authorList>
            <consortium name="RefSeq"/>
        </authorList>
    </citation>
    <scope>IDENTIFICATION</scope>
    <source>
        <tissue evidence="2">Leaf</tissue>
    </source>
</reference>
<protein>
    <submittedName>
        <fullName evidence="2">TraB domain-containing protein-like</fullName>
    </submittedName>
</protein>
<dbReference type="Pfam" id="PF01963">
    <property type="entry name" value="TraB_PrgY_gumN"/>
    <property type="match status" value="1"/>
</dbReference>
<dbReference type="RefSeq" id="XP_019087843.1">
    <property type="nucleotide sequence ID" value="XM_019232298.1"/>
</dbReference>
<dbReference type="InterPro" id="IPR002816">
    <property type="entry name" value="TraB/PrgY/GumN_fam"/>
</dbReference>
<evidence type="ECO:0000313" key="2">
    <source>
        <dbReference type="RefSeq" id="XP_019087843.1"/>
    </source>
</evidence>
<dbReference type="PANTHER" id="PTHR21530:SF0">
    <property type="entry name" value="TRAB FAMILY PROTEIN"/>
    <property type="match status" value="1"/>
</dbReference>